<feature type="domain" description="NusB/RsmB/TIM44" evidence="7">
    <location>
        <begin position="2"/>
        <end position="128"/>
    </location>
</feature>
<dbReference type="Proteomes" id="UP000229681">
    <property type="component" value="Unassembled WGS sequence"/>
</dbReference>
<gene>
    <name evidence="6 9" type="primary">nusB</name>
    <name evidence="8" type="ORF">CUN49_04190</name>
    <name evidence="9" type="ORF">CUN50_02825</name>
</gene>
<comment type="similarity">
    <text evidence="1 6">Belongs to the NusB family.</text>
</comment>
<evidence type="ECO:0000313" key="11">
    <source>
        <dbReference type="Proteomes" id="UP000229681"/>
    </source>
</evidence>
<dbReference type="NCBIfam" id="TIGR01951">
    <property type="entry name" value="nusB"/>
    <property type="match status" value="1"/>
</dbReference>
<dbReference type="HAMAP" id="MF_00073">
    <property type="entry name" value="NusB"/>
    <property type="match status" value="1"/>
</dbReference>
<comment type="function">
    <text evidence="6">Involved in transcription antitermination. Required for transcription of ribosomal RNA (rRNA) genes. Binds specifically to the boxA antiterminator sequence of the ribosomal RNA (rrn) operons.</text>
</comment>
<keyword evidence="4 6" id="KW-0805">Transcription regulation</keyword>
<evidence type="ECO:0000256" key="6">
    <source>
        <dbReference type="HAMAP-Rule" id="MF_00073"/>
    </source>
</evidence>
<proteinExistence type="inferred from homology"/>
<sequence>MARAVALQALYELDCTNHTIAEVMQARLAALAEQGKVEAEVRRYAYRLVNGVREIYPLLDALIAQFAPEFPIEQMAIIDRNILRMALYEFAFGKQTPFAVAVDEAVELAKQFGAESTPRFVNGVLGALAPHTAALQVQLRDKANPT</sequence>
<evidence type="ECO:0000256" key="3">
    <source>
        <dbReference type="ARBA" id="ARBA00022884"/>
    </source>
</evidence>
<evidence type="ECO:0000259" key="7">
    <source>
        <dbReference type="Pfam" id="PF01029"/>
    </source>
</evidence>
<keyword evidence="3 6" id="KW-0694">RNA-binding</keyword>
<evidence type="ECO:0000313" key="10">
    <source>
        <dbReference type="Proteomes" id="UP000228947"/>
    </source>
</evidence>
<evidence type="ECO:0000256" key="5">
    <source>
        <dbReference type="ARBA" id="ARBA00023163"/>
    </source>
</evidence>
<comment type="caution">
    <text evidence="9">The sequence shown here is derived from an EMBL/GenBank/DDBJ whole genome shotgun (WGS) entry which is preliminary data.</text>
</comment>
<dbReference type="GO" id="GO:0031564">
    <property type="term" value="P:transcription antitermination"/>
    <property type="evidence" value="ECO:0007669"/>
    <property type="project" value="UniProtKB-KW"/>
</dbReference>
<evidence type="ECO:0000256" key="2">
    <source>
        <dbReference type="ARBA" id="ARBA00022814"/>
    </source>
</evidence>
<keyword evidence="2 6" id="KW-0889">Transcription antitermination</keyword>
<dbReference type="PANTHER" id="PTHR11078:SF3">
    <property type="entry name" value="ANTITERMINATION NUSB DOMAIN-CONTAINING PROTEIN"/>
    <property type="match status" value="1"/>
</dbReference>
<evidence type="ECO:0000256" key="4">
    <source>
        <dbReference type="ARBA" id="ARBA00023015"/>
    </source>
</evidence>
<dbReference type="EMBL" id="PGTM01000038">
    <property type="protein sequence ID" value="PJF36666.1"/>
    <property type="molecule type" value="Genomic_DNA"/>
</dbReference>
<dbReference type="Proteomes" id="UP000228947">
    <property type="component" value="Unassembled WGS sequence"/>
</dbReference>
<organism evidence="9 10">
    <name type="scientific">Candidatus Thermofonsia Clade 1 bacterium</name>
    <dbReference type="NCBI Taxonomy" id="2364210"/>
    <lineage>
        <taxon>Bacteria</taxon>
        <taxon>Bacillati</taxon>
        <taxon>Chloroflexota</taxon>
        <taxon>Candidatus Thermofontia</taxon>
        <taxon>Candidatus Thermofonsia Clade 1</taxon>
    </lineage>
</organism>
<keyword evidence="5 6" id="KW-0804">Transcription</keyword>
<evidence type="ECO:0000256" key="1">
    <source>
        <dbReference type="ARBA" id="ARBA00005952"/>
    </source>
</evidence>
<evidence type="ECO:0000313" key="9">
    <source>
        <dbReference type="EMBL" id="PJF42751.1"/>
    </source>
</evidence>
<dbReference type="PANTHER" id="PTHR11078">
    <property type="entry name" value="N UTILIZATION SUBSTANCE PROTEIN B-RELATED"/>
    <property type="match status" value="1"/>
</dbReference>
<dbReference type="AlphaFoldDB" id="A0A2M8PYW4"/>
<dbReference type="SUPFAM" id="SSF48013">
    <property type="entry name" value="NusB-like"/>
    <property type="match status" value="1"/>
</dbReference>
<dbReference type="GO" id="GO:0006353">
    <property type="term" value="P:DNA-templated transcription termination"/>
    <property type="evidence" value="ECO:0007669"/>
    <property type="project" value="UniProtKB-UniRule"/>
</dbReference>
<dbReference type="InterPro" id="IPR035926">
    <property type="entry name" value="NusB-like_sf"/>
</dbReference>
<dbReference type="InterPro" id="IPR006027">
    <property type="entry name" value="NusB_RsmB_TIM44"/>
</dbReference>
<dbReference type="InterPro" id="IPR011605">
    <property type="entry name" value="NusB_fam"/>
</dbReference>
<name>A0A2M8PYW4_9CHLR</name>
<dbReference type="GO" id="GO:0003723">
    <property type="term" value="F:RNA binding"/>
    <property type="evidence" value="ECO:0007669"/>
    <property type="project" value="UniProtKB-UniRule"/>
</dbReference>
<protein>
    <recommendedName>
        <fullName evidence="6">Transcription antitermination protein NusB</fullName>
    </recommendedName>
    <alternativeName>
        <fullName evidence="6">Antitermination factor NusB</fullName>
    </alternativeName>
</protein>
<dbReference type="Gene3D" id="1.10.940.10">
    <property type="entry name" value="NusB-like"/>
    <property type="match status" value="1"/>
</dbReference>
<dbReference type="EMBL" id="PGTL01000009">
    <property type="protein sequence ID" value="PJF42751.1"/>
    <property type="molecule type" value="Genomic_DNA"/>
</dbReference>
<dbReference type="GO" id="GO:0005829">
    <property type="term" value="C:cytosol"/>
    <property type="evidence" value="ECO:0007669"/>
    <property type="project" value="TreeGrafter"/>
</dbReference>
<reference evidence="10 11" key="1">
    <citation type="submission" date="2017-11" db="EMBL/GenBank/DDBJ databases">
        <title>Evolution of Phototrophy in the Chloroflexi Phylum Driven by Horizontal Gene Transfer.</title>
        <authorList>
            <person name="Ward L.M."/>
            <person name="Hemp J."/>
            <person name="Shih P.M."/>
            <person name="Mcglynn S.E."/>
            <person name="Fischer W."/>
        </authorList>
    </citation>
    <scope>NUCLEOTIDE SEQUENCE [LARGE SCALE GENOMIC DNA]</scope>
    <source>
        <strain evidence="9">CP1_1M</strain>
        <strain evidence="8">JP3_13</strain>
    </source>
</reference>
<accession>A0A2M8PYW4</accession>
<dbReference type="Pfam" id="PF01029">
    <property type="entry name" value="NusB"/>
    <property type="match status" value="1"/>
</dbReference>
<accession>A0A2M8PGK2</accession>
<evidence type="ECO:0000313" key="8">
    <source>
        <dbReference type="EMBL" id="PJF36666.1"/>
    </source>
</evidence>